<keyword evidence="2" id="KW-0547">Nucleotide-binding</keyword>
<protein>
    <recommendedName>
        <fullName evidence="5">Rab family GTPase</fullName>
    </recommendedName>
</protein>
<evidence type="ECO:0000256" key="2">
    <source>
        <dbReference type="ARBA" id="ARBA00022741"/>
    </source>
</evidence>
<dbReference type="SMART" id="SM00174">
    <property type="entry name" value="RHO"/>
    <property type="match status" value="1"/>
</dbReference>
<accession>A0ABQ0DR10</accession>
<name>A0ABQ0DR10_9EUKA</name>
<evidence type="ECO:0000313" key="4">
    <source>
        <dbReference type="Proteomes" id="UP001628156"/>
    </source>
</evidence>
<dbReference type="SMART" id="SM00173">
    <property type="entry name" value="RAS"/>
    <property type="match status" value="1"/>
</dbReference>
<dbReference type="Proteomes" id="UP001628156">
    <property type="component" value="Unassembled WGS sequence"/>
</dbReference>
<dbReference type="SUPFAM" id="SSF52540">
    <property type="entry name" value="P-loop containing nucleoside triphosphate hydrolases"/>
    <property type="match status" value="1"/>
</dbReference>
<dbReference type="PRINTS" id="PR00449">
    <property type="entry name" value="RASTRNSFRMNG"/>
</dbReference>
<dbReference type="InterPro" id="IPR001806">
    <property type="entry name" value="Small_GTPase"/>
</dbReference>
<dbReference type="InterPro" id="IPR027417">
    <property type="entry name" value="P-loop_NTPase"/>
</dbReference>
<comment type="caution">
    <text evidence="3">The sequence shown here is derived from an EMBL/GenBank/DDBJ whole genome shotgun (WGS) entry which is preliminary data.</text>
</comment>
<dbReference type="Pfam" id="PF00071">
    <property type="entry name" value="Ras"/>
    <property type="match status" value="1"/>
</dbReference>
<dbReference type="PROSITE" id="PS51421">
    <property type="entry name" value="RAS"/>
    <property type="match status" value="1"/>
</dbReference>
<evidence type="ECO:0000256" key="1">
    <source>
        <dbReference type="ARBA" id="ARBA00010142"/>
    </source>
</evidence>
<keyword evidence="4" id="KW-1185">Reference proteome</keyword>
<sequence>MSLFKRNGGFDQINKGVELKKVSIIGDVGVGKTAIVRQFTNYKFEEIYEPTIGANYSSKVVYDNNKYIRLQIWDCAGKEMYKSLVDSYLENSNIIIMVFDDPFSFQHSKERLNKLGINPSYCQIIFVLNQIDKFLDKELSHKARQFTTKKGIPFFETSALQRKGIDELFNSILSGKYESLEHIPHSSKLQKRLCNEELVVLPKDSYGCSCLKIGFC</sequence>
<dbReference type="SMART" id="SM00175">
    <property type="entry name" value="RAB"/>
    <property type="match status" value="1"/>
</dbReference>
<gene>
    <name evidence="3" type="ORF">ENUP19_0248G0080</name>
</gene>
<dbReference type="InterPro" id="IPR005225">
    <property type="entry name" value="Small_GTP-bd"/>
</dbReference>
<dbReference type="NCBIfam" id="TIGR00231">
    <property type="entry name" value="small_GTP"/>
    <property type="match status" value="1"/>
</dbReference>
<dbReference type="PROSITE" id="PS51419">
    <property type="entry name" value="RAB"/>
    <property type="match status" value="1"/>
</dbReference>
<evidence type="ECO:0008006" key="5">
    <source>
        <dbReference type="Google" id="ProtNLM"/>
    </source>
</evidence>
<dbReference type="SMART" id="SM00176">
    <property type="entry name" value="RAN"/>
    <property type="match status" value="1"/>
</dbReference>
<proteinExistence type="inferred from homology"/>
<reference evidence="3 4" key="1">
    <citation type="journal article" date="2019" name="PLoS Negl. Trop. Dis.">
        <title>Whole genome sequencing of Entamoeba nuttalli reveals mammalian host-related molecular signatures and a novel octapeptide-repeat surface protein.</title>
        <authorList>
            <person name="Tanaka M."/>
            <person name="Makiuchi T."/>
            <person name="Komiyama T."/>
            <person name="Shiina T."/>
            <person name="Osaki K."/>
            <person name="Tachibana H."/>
        </authorList>
    </citation>
    <scope>NUCLEOTIDE SEQUENCE [LARGE SCALE GENOMIC DNA]</scope>
    <source>
        <strain evidence="3 4">P19-061405</strain>
    </source>
</reference>
<evidence type="ECO:0000313" key="3">
    <source>
        <dbReference type="EMBL" id="GAB1225306.1"/>
    </source>
</evidence>
<dbReference type="PANTHER" id="PTHR47978">
    <property type="match status" value="1"/>
</dbReference>
<dbReference type="EMBL" id="BAAFRS010000248">
    <property type="protein sequence ID" value="GAB1225306.1"/>
    <property type="molecule type" value="Genomic_DNA"/>
</dbReference>
<dbReference type="Gene3D" id="3.40.50.300">
    <property type="entry name" value="P-loop containing nucleotide triphosphate hydrolases"/>
    <property type="match status" value="1"/>
</dbReference>
<organism evidence="3 4">
    <name type="scientific">Entamoeba nuttalli</name>
    <dbReference type="NCBI Taxonomy" id="412467"/>
    <lineage>
        <taxon>Eukaryota</taxon>
        <taxon>Amoebozoa</taxon>
        <taxon>Evosea</taxon>
        <taxon>Archamoebae</taxon>
        <taxon>Mastigamoebida</taxon>
        <taxon>Entamoebidae</taxon>
        <taxon>Entamoeba</taxon>
    </lineage>
</organism>
<comment type="similarity">
    <text evidence="1">Belongs to the small GTPase superfamily. Rho family.</text>
</comment>
<dbReference type="CDD" id="cd00154">
    <property type="entry name" value="Rab"/>
    <property type="match status" value="1"/>
</dbReference>